<comment type="caution">
    <text evidence="6">The sequence shown here is derived from an EMBL/GenBank/DDBJ whole genome shotgun (WGS) entry which is preliminary data.</text>
</comment>
<name>A0A6G0XX93_9STRA</name>
<dbReference type="PANTHER" id="PTHR43701:SF2">
    <property type="entry name" value="MEMBRANE TRANSPORTER PROTEIN YJNA-RELATED"/>
    <property type="match status" value="1"/>
</dbReference>
<dbReference type="VEuPathDB" id="FungiDB:AeMF1_001073"/>
<feature type="transmembrane region" description="Helical" evidence="5">
    <location>
        <begin position="322"/>
        <end position="340"/>
    </location>
</feature>
<evidence type="ECO:0000256" key="5">
    <source>
        <dbReference type="SAM" id="Phobius"/>
    </source>
</evidence>
<dbReference type="Pfam" id="PF01925">
    <property type="entry name" value="TauE"/>
    <property type="match status" value="2"/>
</dbReference>
<dbReference type="PANTHER" id="PTHR43701">
    <property type="entry name" value="MEMBRANE TRANSPORTER PROTEIN MJ0441-RELATED"/>
    <property type="match status" value="1"/>
</dbReference>
<accession>A0A6G0XX93</accession>
<sequence>MWTNAALRSAKGMQAMHSRNAFVRASMKPLKPFTAQTTHGGKIAFRQNSSVAKPDANALSWATATATGGFAGVVSALTGVGGGIVILPTLAKWTSLTQQTINGTSIAAVTVSATVGSVNYLSAGACNVPMAVLVSCSSVFFTKLGVQLAHKLSQVHLRRVVGSAMLFSVPFIYFKDRIKEMKKANGPSEPLPLSKKLDMQYYNDHPSFSSYLVAASADLPSFASENVKYLIAGALSGFISGLCGLGGGILMTTYLTTASDMPQAQIIGTSLLAIVPVGISSTYHNLKKQSLHLPSALKIGAGLVVGVGLTSHFVTLHVSQDNLRLILGSTLAASAISMLLKTV</sequence>
<evidence type="ECO:0008006" key="8">
    <source>
        <dbReference type="Google" id="ProtNLM"/>
    </source>
</evidence>
<dbReference type="Proteomes" id="UP000481153">
    <property type="component" value="Unassembled WGS sequence"/>
</dbReference>
<reference evidence="6 7" key="1">
    <citation type="submission" date="2019-07" db="EMBL/GenBank/DDBJ databases">
        <title>Genomics analysis of Aphanomyces spp. identifies a new class of oomycete effector associated with host adaptation.</title>
        <authorList>
            <person name="Gaulin E."/>
        </authorList>
    </citation>
    <scope>NUCLEOTIDE SEQUENCE [LARGE SCALE GENOMIC DNA]</scope>
    <source>
        <strain evidence="6 7">ATCC 201684</strain>
    </source>
</reference>
<keyword evidence="3 5" id="KW-1133">Transmembrane helix</keyword>
<feature type="transmembrane region" description="Helical" evidence="5">
    <location>
        <begin position="263"/>
        <end position="283"/>
    </location>
</feature>
<comment type="subcellular location">
    <subcellularLocation>
        <location evidence="1">Membrane</location>
        <topology evidence="1">Multi-pass membrane protein</topology>
    </subcellularLocation>
</comment>
<dbReference type="InterPro" id="IPR051598">
    <property type="entry name" value="TSUP/Inactive_protease-like"/>
</dbReference>
<proteinExistence type="predicted"/>
<evidence type="ECO:0000256" key="4">
    <source>
        <dbReference type="ARBA" id="ARBA00023136"/>
    </source>
</evidence>
<feature type="transmembrane region" description="Helical" evidence="5">
    <location>
        <begin position="229"/>
        <end position="251"/>
    </location>
</feature>
<gene>
    <name evidence="6" type="ORF">Ae201684_000257</name>
</gene>
<evidence type="ECO:0000256" key="2">
    <source>
        <dbReference type="ARBA" id="ARBA00022692"/>
    </source>
</evidence>
<evidence type="ECO:0000256" key="3">
    <source>
        <dbReference type="ARBA" id="ARBA00022989"/>
    </source>
</evidence>
<dbReference type="EMBL" id="VJMJ01000002">
    <property type="protein sequence ID" value="KAF0745224.1"/>
    <property type="molecule type" value="Genomic_DNA"/>
</dbReference>
<organism evidence="6 7">
    <name type="scientific">Aphanomyces euteiches</name>
    <dbReference type="NCBI Taxonomy" id="100861"/>
    <lineage>
        <taxon>Eukaryota</taxon>
        <taxon>Sar</taxon>
        <taxon>Stramenopiles</taxon>
        <taxon>Oomycota</taxon>
        <taxon>Saprolegniomycetes</taxon>
        <taxon>Saprolegniales</taxon>
        <taxon>Verrucalvaceae</taxon>
        <taxon>Aphanomyces</taxon>
    </lineage>
</organism>
<evidence type="ECO:0000256" key="1">
    <source>
        <dbReference type="ARBA" id="ARBA00004141"/>
    </source>
</evidence>
<dbReference type="InterPro" id="IPR002781">
    <property type="entry name" value="TM_pro_TauE-like"/>
</dbReference>
<protein>
    <recommendedName>
        <fullName evidence="8">Membrane transporter protein</fullName>
    </recommendedName>
</protein>
<evidence type="ECO:0000313" key="7">
    <source>
        <dbReference type="Proteomes" id="UP000481153"/>
    </source>
</evidence>
<feature type="transmembrane region" description="Helical" evidence="5">
    <location>
        <begin position="156"/>
        <end position="174"/>
    </location>
</feature>
<dbReference type="AlphaFoldDB" id="A0A6G0XX93"/>
<keyword evidence="4 5" id="KW-0472">Membrane</keyword>
<keyword evidence="2 5" id="KW-0812">Transmembrane</keyword>
<keyword evidence="7" id="KW-1185">Reference proteome</keyword>
<feature type="transmembrane region" description="Helical" evidence="5">
    <location>
        <begin position="295"/>
        <end position="316"/>
    </location>
</feature>
<evidence type="ECO:0000313" key="6">
    <source>
        <dbReference type="EMBL" id="KAF0745224.1"/>
    </source>
</evidence>
<dbReference type="GO" id="GO:0016020">
    <property type="term" value="C:membrane"/>
    <property type="evidence" value="ECO:0007669"/>
    <property type="project" value="UniProtKB-SubCell"/>
</dbReference>